<reference evidence="2 3" key="1">
    <citation type="journal article" date="2017" name="Genome Announc.">
        <title>Genome sequence of the saprophytic ascomycete Epicoccum nigrum ICMP 19927 strain isolated from New Zealand.</title>
        <authorList>
            <person name="Fokin M."/>
            <person name="Fleetwood D."/>
            <person name="Weir B.S."/>
            <person name="Villas-Boas S.G."/>
        </authorList>
    </citation>
    <scope>NUCLEOTIDE SEQUENCE [LARGE SCALE GENOMIC DNA]</scope>
    <source>
        <strain evidence="2 3">ICMP 19927</strain>
    </source>
</reference>
<feature type="compositionally biased region" description="Basic and acidic residues" evidence="1">
    <location>
        <begin position="195"/>
        <end position="210"/>
    </location>
</feature>
<sequence length="946" mass="105372">MPRPNHKNCIEWIERVQESEGPEEPFLLGFGTEIRRSIRSYMRDLWLPFRSTRAVMPREWYCRRVEAFAAEISQRVNDFVNEDGKLGNELDGIHHTLGSVDLQKREPFAYVAEELLITREWGDNLWGHRRYCSGPLIKPDREIETPKPMWPQDQELITLAVRRWIAAQIQWKIEEVPRKKGSKVVPPVENAPDDAEARRAEIRAGSRTEREDSEDEGRPYGSWARSRTFKKESPPSLPTRRLISMRAASSRTTRARAAQQVEGSQPISATRSKKRKRQGPTSSLIEENSPSLPVEYPIPLRTTIPRTTKAMSTQQVNVSQPVSIAKSKKRERQGPSTMRSKAPKVSTSRSRHEDVSEQHTPTHVLDTAIDSGVALSLGRSPTEITKTVLSGPTNGDNVRYRSRVELSAENPPSIASLQSEAYSSQQNEEAVLREPSPTPSLILVCHKNLEIENEVIFVREAPILPRLVDSVVAVDARDHILSLIASPISPIATPRLSMPAPVPISEFTEPSMLTSPVLDPPGNLRGFAIPESRRPTLHPSAPQPPPCNPKFPPGSSKVPRRCSKCDHSLDELVDIMMDSGGFAQWKKNCTYCRREVGRSKPCMCHRCQSRTEIVDELSTEAASSTSHVSVPIHASVDVSTQAVPSTGLTLPPLVEQLRTMGNDGQSLNGWPPPSFLDDLTRDTNYRSMAFNGSASIADASQQVATTNKDSTPTPFNLPDLNPSDLGYHSDSDIQQENAVAGQATYARNQPIAPAYSAPAPYNINSVDTFPSSAWFAVPSPQVNPSYLPTPTLSSRSISVVSTGNSKRPTPVTPRNLTIMDDADWVIDERPELTRAMRQIQQNWGSGWRAKLQAEGIYTDSRPNEQLAKSLARLSSYERNIVTLLNSLQAFRNDLAHNNRSTKTQTDSHFGLFGAYDGWLKSMSASQFDDWRSFLSTSKKHMGRSTQ</sequence>
<evidence type="ECO:0000313" key="2">
    <source>
        <dbReference type="EMBL" id="OSS53825.1"/>
    </source>
</evidence>
<dbReference type="AlphaFoldDB" id="A0A1Y2MCH1"/>
<feature type="compositionally biased region" description="Polar residues" evidence="1">
    <location>
        <begin position="279"/>
        <end position="291"/>
    </location>
</feature>
<feature type="region of interest" description="Disordered" evidence="1">
    <location>
        <begin position="700"/>
        <end position="719"/>
    </location>
</feature>
<feature type="compositionally biased region" description="Polar residues" evidence="1">
    <location>
        <begin position="700"/>
        <end position="714"/>
    </location>
</feature>
<gene>
    <name evidence="2" type="ORF">B5807_01295</name>
</gene>
<organism evidence="2 3">
    <name type="scientific">Epicoccum nigrum</name>
    <name type="common">Soil fungus</name>
    <name type="synonym">Epicoccum purpurascens</name>
    <dbReference type="NCBI Taxonomy" id="105696"/>
    <lineage>
        <taxon>Eukaryota</taxon>
        <taxon>Fungi</taxon>
        <taxon>Dikarya</taxon>
        <taxon>Ascomycota</taxon>
        <taxon>Pezizomycotina</taxon>
        <taxon>Dothideomycetes</taxon>
        <taxon>Pleosporomycetidae</taxon>
        <taxon>Pleosporales</taxon>
        <taxon>Pleosporineae</taxon>
        <taxon>Didymellaceae</taxon>
        <taxon>Epicoccum</taxon>
    </lineage>
</organism>
<feature type="region of interest" description="Disordered" evidence="1">
    <location>
        <begin position="529"/>
        <end position="559"/>
    </location>
</feature>
<dbReference type="Proteomes" id="UP000193240">
    <property type="component" value="Unassembled WGS sequence"/>
</dbReference>
<proteinExistence type="predicted"/>
<evidence type="ECO:0000313" key="3">
    <source>
        <dbReference type="Proteomes" id="UP000193240"/>
    </source>
</evidence>
<feature type="region of interest" description="Disordered" evidence="1">
    <location>
        <begin position="178"/>
        <end position="360"/>
    </location>
</feature>
<dbReference type="InParanoid" id="A0A1Y2MCH1"/>
<feature type="compositionally biased region" description="Pro residues" evidence="1">
    <location>
        <begin position="541"/>
        <end position="552"/>
    </location>
</feature>
<name>A0A1Y2MCH1_EPING</name>
<feature type="compositionally biased region" description="Low complexity" evidence="1">
    <location>
        <begin position="246"/>
        <end position="258"/>
    </location>
</feature>
<feature type="compositionally biased region" description="Polar residues" evidence="1">
    <location>
        <begin position="261"/>
        <end position="270"/>
    </location>
</feature>
<evidence type="ECO:0000256" key="1">
    <source>
        <dbReference type="SAM" id="MobiDB-lite"/>
    </source>
</evidence>
<keyword evidence="3" id="KW-1185">Reference proteome</keyword>
<protein>
    <submittedName>
        <fullName evidence="2">Uncharacterized protein</fullName>
    </submittedName>
</protein>
<feature type="compositionally biased region" description="Polar residues" evidence="1">
    <location>
        <begin position="309"/>
        <end position="322"/>
    </location>
</feature>
<feature type="compositionally biased region" description="Low complexity" evidence="1">
    <location>
        <begin position="297"/>
        <end position="308"/>
    </location>
</feature>
<dbReference type="EMBL" id="KZ107838">
    <property type="protein sequence ID" value="OSS53825.1"/>
    <property type="molecule type" value="Genomic_DNA"/>
</dbReference>
<accession>A0A1Y2MCH1</accession>